<dbReference type="Proteomes" id="UP000010931">
    <property type="component" value="Unassembled WGS sequence"/>
</dbReference>
<reference evidence="2 3" key="1">
    <citation type="journal article" date="2011" name="Plasmid">
        <title>Streptomyces turgidiscabies Car8 contains a modular pathogenicity island that shares virulence genes with other actinobacterial plant pathogens.</title>
        <authorList>
            <person name="Huguet-Tapia J.C."/>
            <person name="Badger J.H."/>
            <person name="Loria R."/>
            <person name="Pettis G.S."/>
        </authorList>
    </citation>
    <scope>NUCLEOTIDE SEQUENCE [LARGE SCALE GENOMIC DNA]</scope>
    <source>
        <strain evidence="2 3">Car8</strain>
    </source>
</reference>
<dbReference type="AlphaFoldDB" id="L7F2R2"/>
<organism evidence="2 3">
    <name type="scientific">Streptomyces turgidiscabies (strain Car8)</name>
    <dbReference type="NCBI Taxonomy" id="698760"/>
    <lineage>
        <taxon>Bacteria</taxon>
        <taxon>Bacillati</taxon>
        <taxon>Actinomycetota</taxon>
        <taxon>Actinomycetes</taxon>
        <taxon>Kitasatosporales</taxon>
        <taxon>Streptomycetaceae</taxon>
        <taxon>Streptomyces</taxon>
    </lineage>
</organism>
<feature type="compositionally biased region" description="Basic and acidic residues" evidence="1">
    <location>
        <begin position="13"/>
        <end position="22"/>
    </location>
</feature>
<gene>
    <name evidence="2" type="ORF">STRTUCAR8_03317</name>
</gene>
<sequence length="64" mass="7073">MEGVRGSMQEAWETSRGDEGGRRLRPCCQAGGKSPMRLAVHADRATEWVGYAHRAFVNTGRIVL</sequence>
<accession>L7F2R2</accession>
<comment type="caution">
    <text evidence="2">The sequence shown here is derived from an EMBL/GenBank/DDBJ whole genome shotgun (WGS) entry which is preliminary data.</text>
</comment>
<protein>
    <submittedName>
        <fullName evidence="2">Uncharacterized protein</fullName>
    </submittedName>
</protein>
<keyword evidence="3" id="KW-1185">Reference proteome</keyword>
<name>L7F2R2_STRT8</name>
<proteinExistence type="predicted"/>
<dbReference type="EMBL" id="AEJB01000421">
    <property type="protein sequence ID" value="ELP64900.1"/>
    <property type="molecule type" value="Genomic_DNA"/>
</dbReference>
<evidence type="ECO:0000313" key="3">
    <source>
        <dbReference type="Proteomes" id="UP000010931"/>
    </source>
</evidence>
<feature type="region of interest" description="Disordered" evidence="1">
    <location>
        <begin position="1"/>
        <end position="30"/>
    </location>
</feature>
<evidence type="ECO:0000313" key="2">
    <source>
        <dbReference type="EMBL" id="ELP64900.1"/>
    </source>
</evidence>
<evidence type="ECO:0000256" key="1">
    <source>
        <dbReference type="SAM" id="MobiDB-lite"/>
    </source>
</evidence>